<comment type="catalytic activity">
    <reaction evidence="7">
        <text>L-seryl-[pyruvate dehydrogenase E1 alpha subunit] + ATP = O-phospho-L-seryl-[pyruvate dehydrogenase E1 alpha subunit] + ADP + H(+)</text>
        <dbReference type="Rhea" id="RHEA:23052"/>
        <dbReference type="Rhea" id="RHEA-COMP:13689"/>
        <dbReference type="Rhea" id="RHEA-COMP:13690"/>
        <dbReference type="ChEBI" id="CHEBI:15378"/>
        <dbReference type="ChEBI" id="CHEBI:29999"/>
        <dbReference type="ChEBI" id="CHEBI:30616"/>
        <dbReference type="ChEBI" id="CHEBI:83421"/>
        <dbReference type="ChEBI" id="CHEBI:456216"/>
        <dbReference type="EC" id="2.7.11.2"/>
    </reaction>
</comment>
<reference evidence="10 11" key="1">
    <citation type="journal article" date="2019" name="Sci. Rep.">
        <title>Comparative genomics of chytrid fungi reveal insights into the obligate biotrophic and pathogenic lifestyle of Synchytrium endobioticum.</title>
        <authorList>
            <person name="van de Vossenberg B.T.L.H."/>
            <person name="Warris S."/>
            <person name="Nguyen H.D.T."/>
            <person name="van Gent-Pelzer M.P.E."/>
            <person name="Joly D.L."/>
            <person name="van de Geest H.C."/>
            <person name="Bonants P.J.M."/>
            <person name="Smith D.S."/>
            <person name="Levesque C.A."/>
            <person name="van der Lee T.A.J."/>
        </authorList>
    </citation>
    <scope>NUCLEOTIDE SEQUENCE [LARGE SCALE GENOMIC DNA]</scope>
    <source>
        <strain evidence="10 11">MB42</strain>
    </source>
</reference>
<dbReference type="SUPFAM" id="SSF55874">
    <property type="entry name" value="ATPase domain of HSP90 chaperone/DNA topoisomerase II/histidine kinase"/>
    <property type="match status" value="1"/>
</dbReference>
<organism evidence="10 11">
    <name type="scientific">Synchytrium endobioticum</name>
    <dbReference type="NCBI Taxonomy" id="286115"/>
    <lineage>
        <taxon>Eukaryota</taxon>
        <taxon>Fungi</taxon>
        <taxon>Fungi incertae sedis</taxon>
        <taxon>Chytridiomycota</taxon>
        <taxon>Chytridiomycota incertae sedis</taxon>
        <taxon>Chytridiomycetes</taxon>
        <taxon>Synchytriales</taxon>
        <taxon>Synchytriaceae</taxon>
        <taxon>Synchytrium</taxon>
    </lineage>
</organism>
<dbReference type="GO" id="GO:0005524">
    <property type="term" value="F:ATP binding"/>
    <property type="evidence" value="ECO:0007669"/>
    <property type="project" value="UniProtKB-UniRule"/>
</dbReference>
<evidence type="ECO:0000256" key="6">
    <source>
        <dbReference type="ARBA" id="ARBA00023128"/>
    </source>
</evidence>
<dbReference type="InterPro" id="IPR036784">
    <property type="entry name" value="AK/P_DHK_N_sf"/>
</dbReference>
<name>A0A507CU58_9FUNG</name>
<evidence type="ECO:0000313" key="11">
    <source>
        <dbReference type="Proteomes" id="UP000317494"/>
    </source>
</evidence>
<dbReference type="PRINTS" id="PR00344">
    <property type="entry name" value="BCTRLSENSOR"/>
</dbReference>
<protein>
    <recommendedName>
        <fullName evidence="8">Protein-serine/threonine kinase</fullName>
        <ecNumber evidence="8">2.7.11.-</ecNumber>
    </recommendedName>
</protein>
<dbReference type="Gene3D" id="1.20.140.20">
    <property type="entry name" value="Alpha-ketoacid/pyruvate dehydrogenase kinase, N-terminal domain"/>
    <property type="match status" value="1"/>
</dbReference>
<evidence type="ECO:0000256" key="5">
    <source>
        <dbReference type="ARBA" id="ARBA00022840"/>
    </source>
</evidence>
<dbReference type="PROSITE" id="PS50109">
    <property type="entry name" value="HIS_KIN"/>
    <property type="match status" value="1"/>
</dbReference>
<dbReference type="Pfam" id="PF02518">
    <property type="entry name" value="HATPase_c"/>
    <property type="match status" value="1"/>
</dbReference>
<dbReference type="InterPro" id="IPR005467">
    <property type="entry name" value="His_kinase_dom"/>
</dbReference>
<dbReference type="GO" id="GO:0010906">
    <property type="term" value="P:regulation of glucose metabolic process"/>
    <property type="evidence" value="ECO:0007669"/>
    <property type="project" value="TreeGrafter"/>
</dbReference>
<dbReference type="Gene3D" id="3.30.565.10">
    <property type="entry name" value="Histidine kinase-like ATPase, C-terminal domain"/>
    <property type="match status" value="1"/>
</dbReference>
<dbReference type="EC" id="2.7.11.-" evidence="8"/>
<feature type="domain" description="Histidine kinase" evidence="9">
    <location>
        <begin position="299"/>
        <end position="436"/>
    </location>
</feature>
<comment type="similarity">
    <text evidence="1 8">Belongs to the PDK/BCKDK protein kinase family.</text>
</comment>
<comment type="subcellular location">
    <subcellularLocation>
        <location evidence="8">Mitochondrion matrix</location>
    </subcellularLocation>
</comment>
<dbReference type="Pfam" id="PF10436">
    <property type="entry name" value="BCDHK_Adom3"/>
    <property type="match status" value="1"/>
</dbReference>
<keyword evidence="11" id="KW-1185">Reference proteome</keyword>
<evidence type="ECO:0000256" key="7">
    <source>
        <dbReference type="ARBA" id="ARBA00048201"/>
    </source>
</evidence>
<dbReference type="Proteomes" id="UP000317494">
    <property type="component" value="Unassembled WGS sequence"/>
</dbReference>
<dbReference type="InterPro" id="IPR018955">
    <property type="entry name" value="BCDHK/PDK_N"/>
</dbReference>
<dbReference type="InterPro" id="IPR039028">
    <property type="entry name" value="BCKD/PDK"/>
</dbReference>
<dbReference type="InterPro" id="IPR036890">
    <property type="entry name" value="HATPase_C_sf"/>
</dbReference>
<comment type="caution">
    <text evidence="10">The sequence shown here is derived from an EMBL/GenBank/DDBJ whole genome shotgun (WGS) entry which is preliminary data.</text>
</comment>
<dbReference type="AlphaFoldDB" id="A0A507CU58"/>
<evidence type="ECO:0000256" key="4">
    <source>
        <dbReference type="ARBA" id="ARBA00022777"/>
    </source>
</evidence>
<evidence type="ECO:0000256" key="3">
    <source>
        <dbReference type="ARBA" id="ARBA00022741"/>
    </source>
</evidence>
<evidence type="ECO:0000313" key="10">
    <source>
        <dbReference type="EMBL" id="TPX42689.1"/>
    </source>
</evidence>
<accession>A0A507CU58</accession>
<dbReference type="SMART" id="SM00387">
    <property type="entry name" value="HATPase_c"/>
    <property type="match status" value="1"/>
</dbReference>
<dbReference type="GO" id="GO:0004740">
    <property type="term" value="F:pyruvate dehydrogenase (acetyl-transferring) kinase activity"/>
    <property type="evidence" value="ECO:0007669"/>
    <property type="project" value="UniProtKB-EC"/>
</dbReference>
<dbReference type="SUPFAM" id="SSF69012">
    <property type="entry name" value="alpha-ketoacid dehydrogenase kinase, N-terminal domain"/>
    <property type="match status" value="1"/>
</dbReference>
<dbReference type="InterPro" id="IPR004358">
    <property type="entry name" value="Sig_transdc_His_kin-like_C"/>
</dbReference>
<keyword evidence="3 8" id="KW-0547">Nucleotide-binding</keyword>
<evidence type="ECO:0000259" key="9">
    <source>
        <dbReference type="PROSITE" id="PS50109"/>
    </source>
</evidence>
<dbReference type="VEuPathDB" id="FungiDB:SeMB42_g05027"/>
<keyword evidence="2 8" id="KW-0808">Transferase</keyword>
<dbReference type="EMBL" id="QEAN01000224">
    <property type="protein sequence ID" value="TPX42689.1"/>
    <property type="molecule type" value="Genomic_DNA"/>
</dbReference>
<proteinExistence type="inferred from homology"/>
<evidence type="ECO:0000256" key="8">
    <source>
        <dbReference type="RuleBase" id="RU366032"/>
    </source>
</evidence>
<gene>
    <name evidence="10" type="ORF">SeMB42_g05027</name>
</gene>
<sequence length="444" mass="49715">MTQIPRWALQRIVELAKSTKPTCIKFSDMLKFGANPKPTHLLASSQFLSHEIPVRLAHRFHEMGSLPYNISQLEVVKKVKSWYAKSFQELVEFGEQLEIKRLNPDAAGPAENQKKPFFPSILSTGRQEYDEMSPLAAFAEKNGMSDIPQLNGRDYFGDIKEAHIVKHAEEYNERFARILRGIVERHNPAVLTAAQAVNKLRHSHPQVFQDVVGLQQFLDRFHGNRLAIRILIGHHASLILQKQSSPNRVGIVNTRMDPGDVASDAAVDAAEKCEETLGVAPRVEIQCPVGGCPHMTFVPSHLHHVLFEVLKNSMRAVVEKEEQKVGFGNAERNNMPPIVVSIIEPSSQQIQIRISDQGVGISAENLPRLFTYAFTTAKAVDIDEHFSGDEVHAPLAGFGYGLPLSRLYVKYFNGSLWIESTENVGTDVTILLRKSFDGTETFTY</sequence>
<dbReference type="GO" id="GO:0005759">
    <property type="term" value="C:mitochondrial matrix"/>
    <property type="evidence" value="ECO:0007669"/>
    <property type="project" value="UniProtKB-SubCell"/>
</dbReference>
<dbReference type="STRING" id="286115.A0A507CU58"/>
<keyword evidence="6 8" id="KW-0496">Mitochondrion</keyword>
<dbReference type="PANTHER" id="PTHR11947">
    <property type="entry name" value="PYRUVATE DEHYDROGENASE KINASE"/>
    <property type="match status" value="1"/>
</dbReference>
<dbReference type="PANTHER" id="PTHR11947:SF3">
    <property type="entry name" value="[PYRUVATE DEHYDROGENASE (ACETYL-TRANSFERRING)] KINASE, MITOCHONDRIAL"/>
    <property type="match status" value="1"/>
</dbReference>
<evidence type="ECO:0000256" key="1">
    <source>
        <dbReference type="ARBA" id="ARBA00006155"/>
    </source>
</evidence>
<evidence type="ECO:0000256" key="2">
    <source>
        <dbReference type="ARBA" id="ARBA00022679"/>
    </source>
</evidence>
<dbReference type="InterPro" id="IPR003594">
    <property type="entry name" value="HATPase_dom"/>
</dbReference>
<keyword evidence="4 8" id="KW-0418">Kinase</keyword>
<keyword evidence="5 8" id="KW-0067">ATP-binding</keyword>